<dbReference type="SUPFAM" id="SSF143410">
    <property type="entry name" value="DOPA-like"/>
    <property type="match status" value="1"/>
</dbReference>
<dbReference type="PIRSF" id="PIRSF028139">
    <property type="entry name" value="DOPA-diox_rel_Mll2280"/>
    <property type="match status" value="1"/>
</dbReference>
<dbReference type="KEGG" id="vcy:IX92_10950"/>
<dbReference type="AlphaFoldDB" id="A0AAN0SDR4"/>
<dbReference type="Proteomes" id="UP000030081">
    <property type="component" value="Chromosome 1"/>
</dbReference>
<evidence type="ECO:0000313" key="1">
    <source>
        <dbReference type="EMBL" id="AIW20532.1"/>
    </source>
</evidence>
<dbReference type="EMBL" id="CP009617">
    <property type="protein sequence ID" value="AIW20532.1"/>
    <property type="molecule type" value="Genomic_DNA"/>
</dbReference>
<organism evidence="1 2">
    <name type="scientific">Vibrio coralliilyticus</name>
    <dbReference type="NCBI Taxonomy" id="190893"/>
    <lineage>
        <taxon>Bacteria</taxon>
        <taxon>Pseudomonadati</taxon>
        <taxon>Pseudomonadota</taxon>
        <taxon>Gammaproteobacteria</taxon>
        <taxon>Vibrionales</taxon>
        <taxon>Vibrionaceae</taxon>
        <taxon>Vibrio</taxon>
    </lineage>
</organism>
<gene>
    <name evidence="1" type="ORF">IX92_10950</name>
</gene>
<reference evidence="1 2" key="1">
    <citation type="submission" date="2014-10" db="EMBL/GenBank/DDBJ databases">
        <title>The Complete Genome Sequence for the Shellfish Pathogen Vibrio coralliilyticus RE98 Isolated from a Shellfish Hatchery.</title>
        <authorList>
            <person name="Richards G.P."/>
            <person name="Bono J.L."/>
            <person name="Watson M.A."/>
            <person name="Needleman D.S."/>
        </authorList>
    </citation>
    <scope>NUCLEOTIDE SEQUENCE [LARGE SCALE GENOMIC DNA]</scope>
    <source>
        <strain evidence="1 2">RE98</strain>
    </source>
</reference>
<sequence length="109" mass="12738">MGRLKGWHAHIYFDEHTEQKARKVIDKIASEITELKQGRFHRELVGPHLCWSCQLYFKPKQLGEVASWLALNRKGLTVLFHPITGNEFVDHTDHAFWMGNSKKLNLENL</sequence>
<keyword evidence="2" id="KW-1185">Reference proteome</keyword>
<dbReference type="InterPro" id="IPR023389">
    <property type="entry name" value="DOPA-like_sf"/>
</dbReference>
<dbReference type="PANTHER" id="PTHR36423:SF2">
    <property type="entry name" value="AFR070WP"/>
    <property type="match status" value="1"/>
</dbReference>
<protein>
    <submittedName>
        <fullName evidence="1">4,5-dioxygenase</fullName>
    </submittedName>
</protein>
<proteinExistence type="predicted"/>
<dbReference type="InterPro" id="IPR014980">
    <property type="entry name" value="DOPA_dioxygen"/>
</dbReference>
<dbReference type="PANTHER" id="PTHR36423">
    <property type="entry name" value="AFR070WP"/>
    <property type="match status" value="1"/>
</dbReference>
<evidence type="ECO:0000313" key="2">
    <source>
        <dbReference type="Proteomes" id="UP000030081"/>
    </source>
</evidence>
<dbReference type="Gene3D" id="3.30.70.1240">
    <property type="entry name" value="DOPA-like domains"/>
    <property type="match status" value="1"/>
</dbReference>
<accession>A0AAN0SDR4</accession>
<name>A0AAN0SDR4_9VIBR</name>
<dbReference type="Pfam" id="PF08883">
    <property type="entry name" value="DOPA_dioxygen"/>
    <property type="match status" value="1"/>
</dbReference>